<evidence type="ECO:0000256" key="2">
    <source>
        <dbReference type="ARBA" id="ARBA00022692"/>
    </source>
</evidence>
<dbReference type="GO" id="GO:0016020">
    <property type="term" value="C:membrane"/>
    <property type="evidence" value="ECO:0007669"/>
    <property type="project" value="UniProtKB-SubCell"/>
</dbReference>
<feature type="transmembrane region" description="Helical" evidence="7">
    <location>
        <begin position="74"/>
        <end position="91"/>
    </location>
</feature>
<comment type="caution">
    <text evidence="8">The sequence shown here is derived from an EMBL/GenBank/DDBJ whole genome shotgun (WGS) entry which is preliminary data.</text>
</comment>
<evidence type="ECO:0000256" key="3">
    <source>
        <dbReference type="ARBA" id="ARBA00022989"/>
    </source>
</evidence>
<evidence type="ECO:0000313" key="8">
    <source>
        <dbReference type="EMBL" id="KAK1386269.1"/>
    </source>
</evidence>
<dbReference type="EMBL" id="JAUIZM010000005">
    <property type="protein sequence ID" value="KAK1386269.1"/>
    <property type="molecule type" value="Genomic_DNA"/>
</dbReference>
<protein>
    <submittedName>
        <fullName evidence="8">Golgi apparatus membrane protein TVP15</fullName>
    </submittedName>
</protein>
<feature type="transmembrane region" description="Helical" evidence="7">
    <location>
        <begin position="103"/>
        <end position="120"/>
    </location>
</feature>
<accession>A0AAD8MV60</accession>
<gene>
    <name evidence="8" type="ORF">POM88_024004</name>
</gene>
<keyword evidence="4 7" id="KW-0472">Membrane</keyword>
<reference evidence="8" key="1">
    <citation type="submission" date="2023-02" db="EMBL/GenBank/DDBJ databases">
        <title>Genome of toxic invasive species Heracleum sosnowskyi carries increased number of genes despite the absence of recent whole-genome duplications.</title>
        <authorList>
            <person name="Schelkunov M."/>
            <person name="Shtratnikova V."/>
            <person name="Makarenko M."/>
            <person name="Klepikova A."/>
            <person name="Omelchenko D."/>
            <person name="Novikova G."/>
            <person name="Obukhova E."/>
            <person name="Bogdanov V."/>
            <person name="Penin A."/>
            <person name="Logacheva M."/>
        </authorList>
    </citation>
    <scope>NUCLEOTIDE SEQUENCE</scope>
    <source>
        <strain evidence="8">Hsosn_3</strain>
        <tissue evidence="8">Leaf</tissue>
    </source>
</reference>
<evidence type="ECO:0000256" key="6">
    <source>
        <dbReference type="SAM" id="MobiDB-lite"/>
    </source>
</evidence>
<dbReference type="PANTHER" id="PTHR34965:SF1">
    <property type="entry name" value="OS07G0118300 PROTEIN"/>
    <property type="match status" value="1"/>
</dbReference>
<keyword evidence="5" id="KW-0175">Coiled coil</keyword>
<dbReference type="PANTHER" id="PTHR34965">
    <property type="entry name" value="OS07G0118300 PROTEIN"/>
    <property type="match status" value="1"/>
</dbReference>
<feature type="transmembrane region" description="Helical" evidence="7">
    <location>
        <begin position="37"/>
        <end position="62"/>
    </location>
</feature>
<proteinExistence type="predicted"/>
<feature type="region of interest" description="Disordered" evidence="6">
    <location>
        <begin position="1"/>
        <end position="26"/>
    </location>
</feature>
<reference evidence="8" key="2">
    <citation type="submission" date="2023-05" db="EMBL/GenBank/DDBJ databases">
        <authorList>
            <person name="Schelkunov M.I."/>
        </authorList>
    </citation>
    <scope>NUCLEOTIDE SEQUENCE</scope>
    <source>
        <strain evidence="8">Hsosn_3</strain>
        <tissue evidence="8">Leaf</tissue>
    </source>
</reference>
<keyword evidence="2 7" id="KW-0812">Transmembrane</keyword>
<keyword evidence="3 7" id="KW-1133">Transmembrane helix</keyword>
<keyword evidence="9" id="KW-1185">Reference proteome</keyword>
<dbReference type="Pfam" id="PF08507">
    <property type="entry name" value="COPI_assoc"/>
    <property type="match status" value="1"/>
</dbReference>
<feature type="coiled-coil region" evidence="5">
    <location>
        <begin position="167"/>
        <end position="201"/>
    </location>
</feature>
<feature type="transmembrane region" description="Helical" evidence="7">
    <location>
        <begin position="140"/>
        <end position="160"/>
    </location>
</feature>
<evidence type="ECO:0000256" key="7">
    <source>
        <dbReference type="SAM" id="Phobius"/>
    </source>
</evidence>
<evidence type="ECO:0000256" key="1">
    <source>
        <dbReference type="ARBA" id="ARBA00004141"/>
    </source>
</evidence>
<organism evidence="8 9">
    <name type="scientific">Heracleum sosnowskyi</name>
    <dbReference type="NCBI Taxonomy" id="360622"/>
    <lineage>
        <taxon>Eukaryota</taxon>
        <taxon>Viridiplantae</taxon>
        <taxon>Streptophyta</taxon>
        <taxon>Embryophyta</taxon>
        <taxon>Tracheophyta</taxon>
        <taxon>Spermatophyta</taxon>
        <taxon>Magnoliopsida</taxon>
        <taxon>eudicotyledons</taxon>
        <taxon>Gunneridae</taxon>
        <taxon>Pentapetalae</taxon>
        <taxon>asterids</taxon>
        <taxon>campanulids</taxon>
        <taxon>Apiales</taxon>
        <taxon>Apiaceae</taxon>
        <taxon>Apioideae</taxon>
        <taxon>apioid superclade</taxon>
        <taxon>Tordylieae</taxon>
        <taxon>Tordyliinae</taxon>
        <taxon>Heracleum</taxon>
    </lineage>
</organism>
<evidence type="ECO:0000313" key="9">
    <source>
        <dbReference type="Proteomes" id="UP001237642"/>
    </source>
</evidence>
<sequence>MSTDEGESSQQLGSNSGGGSSSTNGARVRARPDPFLITCRCFSFITCLASILCIVVNVLSAIRSFKNNYDLFDGIFRCYAVAIAMFVVVAETEWELIMRFSKVLEYWVGRGMLQIFVAVMTRAYPETSTKRKDLLLLQNIASYMLLACGVVYVVSGLLCIGHLKRSRQKKEVSTEQAIKDLEDLERRREELEALLIVERAA</sequence>
<dbReference type="InterPro" id="IPR013714">
    <property type="entry name" value="Golgi_TVP15"/>
</dbReference>
<name>A0AAD8MV60_9APIA</name>
<evidence type="ECO:0000256" key="4">
    <source>
        <dbReference type="ARBA" id="ARBA00023136"/>
    </source>
</evidence>
<dbReference type="Proteomes" id="UP001237642">
    <property type="component" value="Unassembled WGS sequence"/>
</dbReference>
<dbReference type="AlphaFoldDB" id="A0AAD8MV60"/>
<evidence type="ECO:0000256" key="5">
    <source>
        <dbReference type="SAM" id="Coils"/>
    </source>
</evidence>
<comment type="subcellular location">
    <subcellularLocation>
        <location evidence="1">Membrane</location>
        <topology evidence="1">Multi-pass membrane protein</topology>
    </subcellularLocation>
</comment>